<dbReference type="InterPro" id="IPR021338">
    <property type="entry name" value="DUF2953"/>
</dbReference>
<dbReference type="STRING" id="1413211.U473_04505"/>
<dbReference type="RefSeq" id="WP_068723768.1">
    <property type="nucleotide sequence ID" value="NZ_LSKU01000001.1"/>
</dbReference>
<comment type="caution">
    <text evidence="2">The sequence shown here is derived from an EMBL/GenBank/DDBJ whole genome shotgun (WGS) entry which is preliminary data.</text>
</comment>
<dbReference type="Proteomes" id="UP000070352">
    <property type="component" value="Unassembled WGS sequence"/>
</dbReference>
<protein>
    <recommendedName>
        <fullName evidence="4">DUF2953 domain-containing protein</fullName>
    </recommendedName>
</protein>
<keyword evidence="1" id="KW-0472">Membrane</keyword>
<reference evidence="2 3" key="1">
    <citation type="submission" date="2016-02" db="EMBL/GenBank/DDBJ databases">
        <title>Draft Genome for Tepidibacillus decaturensis nov. sp. Strain Z9, an Anaerobic, Moderately Thermophilic and Heterotrophic Bacterium from Deep Subsurface of the Illinois Basin, USA.</title>
        <authorList>
            <person name="Dong Y."/>
            <person name="Chang J.Y."/>
            <person name="Sanford R."/>
            <person name="Fouke B.W."/>
        </authorList>
    </citation>
    <scope>NUCLEOTIDE SEQUENCE [LARGE SCALE GENOMIC DNA]</scope>
    <source>
        <strain evidence="2 3">Z9</strain>
    </source>
</reference>
<dbReference type="OrthoDB" id="1683589at2"/>
<keyword evidence="1" id="KW-0812">Transmembrane</keyword>
<evidence type="ECO:0000313" key="2">
    <source>
        <dbReference type="EMBL" id="KXG43355.1"/>
    </source>
</evidence>
<proteinExistence type="predicted"/>
<accession>A0A135L2Z8</accession>
<dbReference type="EMBL" id="LSKU01000001">
    <property type="protein sequence ID" value="KXG43355.1"/>
    <property type="molecule type" value="Genomic_DNA"/>
</dbReference>
<keyword evidence="3" id="KW-1185">Reference proteome</keyword>
<sequence>MHWTWYVLFFLLLILMIIIFSPIKIQIQVHKQGKNDEVIIDFWFLYQLFHLRKMIPMIAIESIHEGTKFKTETKVSMVSELEPKKDRLTPEKVTHWNKQYHRFLKHVTDFYEVMKRFLSHVHIDKLYWQSQVGTGEAMETGLLTGVVWSIKGSILGIISKYIILTKDPILVVEPNFQQRVFRTNFECIISFRLGHVILTGIRIILKFLKGGGKRWLENIPFRA</sequence>
<dbReference type="Pfam" id="PF11167">
    <property type="entry name" value="DUF2953"/>
    <property type="match status" value="1"/>
</dbReference>
<dbReference type="AlphaFoldDB" id="A0A135L2Z8"/>
<organism evidence="2 3">
    <name type="scientific">Tepidibacillus decaturensis</name>
    <dbReference type="NCBI Taxonomy" id="1413211"/>
    <lineage>
        <taxon>Bacteria</taxon>
        <taxon>Bacillati</taxon>
        <taxon>Bacillota</taxon>
        <taxon>Bacilli</taxon>
        <taxon>Bacillales</taxon>
        <taxon>Bacillaceae</taxon>
        <taxon>Tepidibacillus</taxon>
    </lineage>
</organism>
<evidence type="ECO:0000313" key="3">
    <source>
        <dbReference type="Proteomes" id="UP000070352"/>
    </source>
</evidence>
<feature type="transmembrane region" description="Helical" evidence="1">
    <location>
        <begin position="6"/>
        <end position="25"/>
    </location>
</feature>
<evidence type="ECO:0008006" key="4">
    <source>
        <dbReference type="Google" id="ProtNLM"/>
    </source>
</evidence>
<name>A0A135L2Z8_9BACI</name>
<evidence type="ECO:0000256" key="1">
    <source>
        <dbReference type="SAM" id="Phobius"/>
    </source>
</evidence>
<gene>
    <name evidence="2" type="ORF">U473_04505</name>
</gene>
<keyword evidence="1" id="KW-1133">Transmembrane helix</keyword>